<comment type="caution">
    <text evidence="6">The sequence shown here is derived from an EMBL/GenBank/DDBJ whole genome shotgun (WGS) entry which is preliminary data.</text>
</comment>
<dbReference type="InterPro" id="IPR005119">
    <property type="entry name" value="LysR_subst-bd"/>
</dbReference>
<dbReference type="InterPro" id="IPR036388">
    <property type="entry name" value="WH-like_DNA-bd_sf"/>
</dbReference>
<evidence type="ECO:0000313" key="6">
    <source>
        <dbReference type="EMBL" id="MFD2262398.1"/>
    </source>
</evidence>
<keyword evidence="4" id="KW-0804">Transcription</keyword>
<feature type="domain" description="HTH lysR-type" evidence="5">
    <location>
        <begin position="8"/>
        <end position="65"/>
    </location>
</feature>
<dbReference type="PANTHER" id="PTHR30537:SF79">
    <property type="entry name" value="TRANSCRIPTIONAL REGULATOR-RELATED"/>
    <property type="match status" value="1"/>
</dbReference>
<evidence type="ECO:0000259" key="5">
    <source>
        <dbReference type="PROSITE" id="PS50931"/>
    </source>
</evidence>
<dbReference type="RefSeq" id="WP_379875347.1">
    <property type="nucleotide sequence ID" value="NZ_JBHUIP010000004.1"/>
</dbReference>
<sequence>MRTSKDLPPLIALRAFDAVARHLSFRKAAEELLIGQSAVSHHIRALEEDLGLPLFERVGRGVALTSSGAAYHQAVTNAFEGLATATRQARALASPDKLTVTTVPSFANYWLAPRLGRFLAAHPTVELSLRPGLDVVDMDSGAADIAIRYGGGNWPDGTASLLIGEQLALVSAPKFVFTHEQMRDWSFPVAVARHQADFDVYRETVRQPPIRLTNVLQVDDYTSVVSLVENGSAVTMGRLQLLSDKLAAGSLVLLANQRTAAPRNHGHWVVLPKRDPKPVALLFAKWLETEAKASLRPVRVG</sequence>
<dbReference type="EMBL" id="JBHUIP010000004">
    <property type="protein sequence ID" value="MFD2262398.1"/>
    <property type="molecule type" value="Genomic_DNA"/>
</dbReference>
<dbReference type="InterPro" id="IPR058163">
    <property type="entry name" value="LysR-type_TF_proteobact-type"/>
</dbReference>
<dbReference type="SUPFAM" id="SSF46785">
    <property type="entry name" value="Winged helix' DNA-binding domain"/>
    <property type="match status" value="1"/>
</dbReference>
<evidence type="ECO:0000256" key="2">
    <source>
        <dbReference type="ARBA" id="ARBA00023015"/>
    </source>
</evidence>
<keyword evidence="3" id="KW-0238">DNA-binding</keyword>
<organism evidence="6 7">
    <name type="scientific">Lacibacterium aquatile</name>
    <dbReference type="NCBI Taxonomy" id="1168082"/>
    <lineage>
        <taxon>Bacteria</taxon>
        <taxon>Pseudomonadati</taxon>
        <taxon>Pseudomonadota</taxon>
        <taxon>Alphaproteobacteria</taxon>
        <taxon>Rhodospirillales</taxon>
        <taxon>Rhodospirillaceae</taxon>
    </lineage>
</organism>
<dbReference type="InterPro" id="IPR000847">
    <property type="entry name" value="LysR_HTH_N"/>
</dbReference>
<dbReference type="InterPro" id="IPR036390">
    <property type="entry name" value="WH_DNA-bd_sf"/>
</dbReference>
<dbReference type="Gene3D" id="1.10.10.10">
    <property type="entry name" value="Winged helix-like DNA-binding domain superfamily/Winged helix DNA-binding domain"/>
    <property type="match status" value="1"/>
</dbReference>
<proteinExistence type="inferred from homology"/>
<keyword evidence="7" id="KW-1185">Reference proteome</keyword>
<evidence type="ECO:0000313" key="7">
    <source>
        <dbReference type="Proteomes" id="UP001597295"/>
    </source>
</evidence>
<dbReference type="PROSITE" id="PS50931">
    <property type="entry name" value="HTH_LYSR"/>
    <property type="match status" value="1"/>
</dbReference>
<evidence type="ECO:0000256" key="3">
    <source>
        <dbReference type="ARBA" id="ARBA00023125"/>
    </source>
</evidence>
<name>A0ABW5DPB7_9PROT</name>
<dbReference type="Gene3D" id="3.40.190.10">
    <property type="entry name" value="Periplasmic binding protein-like II"/>
    <property type="match status" value="2"/>
</dbReference>
<gene>
    <name evidence="6" type="ORF">ACFSM5_05815</name>
</gene>
<dbReference type="PRINTS" id="PR00039">
    <property type="entry name" value="HTHLYSR"/>
</dbReference>
<evidence type="ECO:0000256" key="4">
    <source>
        <dbReference type="ARBA" id="ARBA00023163"/>
    </source>
</evidence>
<accession>A0ABW5DPB7</accession>
<dbReference type="Pfam" id="PF00126">
    <property type="entry name" value="HTH_1"/>
    <property type="match status" value="1"/>
</dbReference>
<dbReference type="Proteomes" id="UP001597295">
    <property type="component" value="Unassembled WGS sequence"/>
</dbReference>
<comment type="similarity">
    <text evidence="1">Belongs to the LysR transcriptional regulatory family.</text>
</comment>
<dbReference type="PANTHER" id="PTHR30537">
    <property type="entry name" value="HTH-TYPE TRANSCRIPTIONAL REGULATOR"/>
    <property type="match status" value="1"/>
</dbReference>
<keyword evidence="2" id="KW-0805">Transcription regulation</keyword>
<dbReference type="SUPFAM" id="SSF53850">
    <property type="entry name" value="Periplasmic binding protein-like II"/>
    <property type="match status" value="1"/>
</dbReference>
<evidence type="ECO:0000256" key="1">
    <source>
        <dbReference type="ARBA" id="ARBA00009437"/>
    </source>
</evidence>
<reference evidence="7" key="1">
    <citation type="journal article" date="2019" name="Int. J. Syst. Evol. Microbiol.">
        <title>The Global Catalogue of Microorganisms (GCM) 10K type strain sequencing project: providing services to taxonomists for standard genome sequencing and annotation.</title>
        <authorList>
            <consortium name="The Broad Institute Genomics Platform"/>
            <consortium name="The Broad Institute Genome Sequencing Center for Infectious Disease"/>
            <person name="Wu L."/>
            <person name="Ma J."/>
        </authorList>
    </citation>
    <scope>NUCLEOTIDE SEQUENCE [LARGE SCALE GENOMIC DNA]</scope>
    <source>
        <strain evidence="7">CGMCC 1.19062</strain>
    </source>
</reference>
<protein>
    <submittedName>
        <fullName evidence="6">LysR substrate-binding domain-containing protein</fullName>
    </submittedName>
</protein>
<dbReference type="Pfam" id="PF03466">
    <property type="entry name" value="LysR_substrate"/>
    <property type="match status" value="1"/>
</dbReference>